<dbReference type="InterPro" id="IPR016181">
    <property type="entry name" value="Acyl_CoA_acyltransferase"/>
</dbReference>
<dbReference type="OrthoDB" id="9798081at2"/>
<dbReference type="InterPro" id="IPR000182">
    <property type="entry name" value="GNAT_dom"/>
</dbReference>
<keyword evidence="2" id="KW-0808">Transferase</keyword>
<dbReference type="PROSITE" id="PS51186">
    <property type="entry name" value="GNAT"/>
    <property type="match status" value="1"/>
</dbReference>
<keyword evidence="3" id="KW-1185">Reference proteome</keyword>
<evidence type="ECO:0000313" key="3">
    <source>
        <dbReference type="Proteomes" id="UP000252100"/>
    </source>
</evidence>
<organism evidence="2 3">
    <name type="scientific">Salicibibacter kimchii</name>
    <dbReference type="NCBI Taxonomy" id="2099786"/>
    <lineage>
        <taxon>Bacteria</taxon>
        <taxon>Bacillati</taxon>
        <taxon>Bacillota</taxon>
        <taxon>Bacilli</taxon>
        <taxon>Bacillales</taxon>
        <taxon>Bacillaceae</taxon>
        <taxon>Salicibibacter</taxon>
    </lineage>
</organism>
<protein>
    <submittedName>
        <fullName evidence="2">N-acetyltransferase</fullName>
    </submittedName>
</protein>
<evidence type="ECO:0000259" key="1">
    <source>
        <dbReference type="PROSITE" id="PS51186"/>
    </source>
</evidence>
<dbReference type="GO" id="GO:0016747">
    <property type="term" value="F:acyltransferase activity, transferring groups other than amino-acyl groups"/>
    <property type="evidence" value="ECO:0007669"/>
    <property type="project" value="InterPro"/>
</dbReference>
<dbReference type="Proteomes" id="UP000252100">
    <property type="component" value="Chromosome"/>
</dbReference>
<dbReference type="AlphaFoldDB" id="A0A345C353"/>
<name>A0A345C353_9BACI</name>
<dbReference type="PANTHER" id="PTHR43792">
    <property type="entry name" value="GNAT FAMILY, PUTATIVE (AFU_ORTHOLOGUE AFUA_3G00765)-RELATED-RELATED"/>
    <property type="match status" value="1"/>
</dbReference>
<gene>
    <name evidence="2" type="ORF">DT065_17670</name>
</gene>
<dbReference type="InterPro" id="IPR051531">
    <property type="entry name" value="N-acetyltransferase"/>
</dbReference>
<accession>A0A345C353</accession>
<reference evidence="2 3" key="1">
    <citation type="journal article" date="2018" name="J. Microbiol.">
        <title>Salicibibacter kimchii gen. nov., sp. nov., a moderately halophilic and alkalitolerant bacterium in the family Bacillaceae, isolated from kimchi.</title>
        <authorList>
            <person name="Jang J.Y."/>
            <person name="Oh Y.J."/>
            <person name="Lim S.K."/>
            <person name="Park H.K."/>
            <person name="Lee C."/>
            <person name="Kim J.Y."/>
            <person name="Lee M.A."/>
            <person name="Choi H.J."/>
        </authorList>
    </citation>
    <scope>NUCLEOTIDE SEQUENCE [LARGE SCALE GENOMIC DNA]</scope>
    <source>
        <strain evidence="2 3">NKC1-1</strain>
    </source>
</reference>
<dbReference type="KEGG" id="rue:DT065_17670"/>
<dbReference type="EMBL" id="CP031092">
    <property type="protein sequence ID" value="AXF57634.1"/>
    <property type="molecule type" value="Genomic_DNA"/>
</dbReference>
<sequence length="171" mass="19600">MFDSDRLHFREITEGDRKSLEDLFSDPAVMRFADGTKTKIETGEWMEQAYQDYRSFGVGFWVAEKRKNGEFVGQCGFRPQKIKGQIHMGFGYLLARSLWGKGYGKEAAYACKNFAFDQLAIDGLTSIIHPKNVPSIKIAKSLGMEKQASICKHRQWMDVYRLENPACRKVT</sequence>
<dbReference type="PANTHER" id="PTHR43792:SF1">
    <property type="entry name" value="N-ACETYLTRANSFERASE DOMAIN-CONTAINING PROTEIN"/>
    <property type="match status" value="1"/>
</dbReference>
<evidence type="ECO:0000313" key="2">
    <source>
        <dbReference type="EMBL" id="AXF57634.1"/>
    </source>
</evidence>
<dbReference type="Pfam" id="PF13302">
    <property type="entry name" value="Acetyltransf_3"/>
    <property type="match status" value="1"/>
</dbReference>
<feature type="domain" description="N-acetyltransferase" evidence="1">
    <location>
        <begin position="7"/>
        <end position="165"/>
    </location>
</feature>
<dbReference type="RefSeq" id="WP_114375637.1">
    <property type="nucleotide sequence ID" value="NZ_CP031092.1"/>
</dbReference>
<proteinExistence type="predicted"/>
<dbReference type="SUPFAM" id="SSF55729">
    <property type="entry name" value="Acyl-CoA N-acyltransferases (Nat)"/>
    <property type="match status" value="1"/>
</dbReference>
<dbReference type="Gene3D" id="3.40.630.30">
    <property type="match status" value="1"/>
</dbReference>